<feature type="signal peptide" evidence="2">
    <location>
        <begin position="1"/>
        <end position="28"/>
    </location>
</feature>
<evidence type="ECO:0000313" key="5">
    <source>
        <dbReference type="Proteomes" id="UP000060787"/>
    </source>
</evidence>
<dbReference type="Gene3D" id="2.60.120.430">
    <property type="entry name" value="Galactose-binding lectin"/>
    <property type="match status" value="1"/>
</dbReference>
<dbReference type="eggNOG" id="COG2273">
    <property type="taxonomic scope" value="Bacteria"/>
</dbReference>
<feature type="chain" id="PRO_5006597022" evidence="2">
    <location>
        <begin position="29"/>
        <end position="450"/>
    </location>
</feature>
<proteinExistence type="inferred from homology"/>
<dbReference type="PATRIC" id="fig|84531.8.peg.2602"/>
<organism evidence="4 5">
    <name type="scientific">Lysobacter antibioticus</name>
    <dbReference type="NCBI Taxonomy" id="84531"/>
    <lineage>
        <taxon>Bacteria</taxon>
        <taxon>Pseudomonadati</taxon>
        <taxon>Pseudomonadota</taxon>
        <taxon>Gammaproteobacteria</taxon>
        <taxon>Lysobacterales</taxon>
        <taxon>Lysobacteraceae</taxon>
        <taxon>Lysobacter</taxon>
    </lineage>
</organism>
<dbReference type="AlphaFoldDB" id="A0A0S2FB19"/>
<keyword evidence="2" id="KW-0732">Signal</keyword>
<accession>A0A0S2FB19</accession>
<dbReference type="GO" id="GO:0004553">
    <property type="term" value="F:hydrolase activity, hydrolyzing O-glycosyl compounds"/>
    <property type="evidence" value="ECO:0007669"/>
    <property type="project" value="InterPro"/>
</dbReference>
<dbReference type="Pfam" id="PF00722">
    <property type="entry name" value="Glyco_hydro_16"/>
    <property type="match status" value="1"/>
</dbReference>
<dbReference type="PANTHER" id="PTHR10963:SF55">
    <property type="entry name" value="GLYCOSIDE HYDROLASE FAMILY 16 PROTEIN"/>
    <property type="match status" value="1"/>
</dbReference>
<feature type="domain" description="GH16" evidence="3">
    <location>
        <begin position="15"/>
        <end position="280"/>
    </location>
</feature>
<dbReference type="EMBL" id="CP011129">
    <property type="protein sequence ID" value="ALN80721.1"/>
    <property type="molecule type" value="Genomic_DNA"/>
</dbReference>
<sequence length="450" mass="50068">MNLARVFAFSTAALIAAGLVMTPQAAQAQTLVWEDNFNGPSIDGNKWIYDVGDGCQIGLCGWGNSELQYYTSRPENARIENGRLVIEARRENFGSRGFTSARLKTEGRMHFKYGTLEARIKVPDLRNGLWPAYWMLGTVGNWPARGEIDLMEMGSAAAIAAGRTNRRAGAAVHWDYQGSQADYGRDYDSASDLNGGFHVYRMTWDPQFIRVAIDGQQFFEFAISNIEGASLHEFHHQYFLLLNLAIGGSYTGILSGNGITAPLPAKMEIDYIRLYQNPGSELYTGASAPSGKFGVFTERSDMNDRLRYDGDANLYLWNNLAPISASAFEGNQLMAFRANAGAWYGLGVATGYRNMSRFANGRLKFHMRTTTPSTFKIGINSSFGDSWIDFVNGGQQYGLVRDGRWHEVSIPFSAFHDLDLHAVKQMFMLVSDPPAANVDVLIDNVYYQDR</sequence>
<protein>
    <submittedName>
        <fullName evidence="4">Endo-beta-1,3-glucanase domain protein</fullName>
    </submittedName>
</protein>
<dbReference type="KEGG" id="lab:LA76x_2591"/>
<gene>
    <name evidence="4" type="primary">lamA</name>
    <name evidence="4" type="ORF">LA76x_2591</name>
</gene>
<keyword evidence="5" id="KW-1185">Reference proteome</keyword>
<dbReference type="PANTHER" id="PTHR10963">
    <property type="entry name" value="GLYCOSYL HYDROLASE-RELATED"/>
    <property type="match status" value="1"/>
</dbReference>
<dbReference type="PROSITE" id="PS51762">
    <property type="entry name" value="GH16_2"/>
    <property type="match status" value="1"/>
</dbReference>
<dbReference type="GO" id="GO:0005975">
    <property type="term" value="P:carbohydrate metabolic process"/>
    <property type="evidence" value="ECO:0007669"/>
    <property type="project" value="InterPro"/>
</dbReference>
<dbReference type="STRING" id="84531.LA76x_2591"/>
<evidence type="ECO:0000256" key="2">
    <source>
        <dbReference type="SAM" id="SignalP"/>
    </source>
</evidence>
<dbReference type="Proteomes" id="UP000060787">
    <property type="component" value="Chromosome"/>
</dbReference>
<dbReference type="SUPFAM" id="SSF49899">
    <property type="entry name" value="Concanavalin A-like lectins/glucanases"/>
    <property type="match status" value="1"/>
</dbReference>
<evidence type="ECO:0000256" key="1">
    <source>
        <dbReference type="ARBA" id="ARBA00006865"/>
    </source>
</evidence>
<comment type="similarity">
    <text evidence="1">Belongs to the glycosyl hydrolase 16 family.</text>
</comment>
<dbReference type="InterPro" id="IPR013320">
    <property type="entry name" value="ConA-like_dom_sf"/>
</dbReference>
<dbReference type="CDD" id="cd08023">
    <property type="entry name" value="GH16_laminarinase_like"/>
    <property type="match status" value="1"/>
</dbReference>
<evidence type="ECO:0000313" key="4">
    <source>
        <dbReference type="EMBL" id="ALN80721.1"/>
    </source>
</evidence>
<reference evidence="4 5" key="1">
    <citation type="journal article" date="2015" name="BMC Genomics">
        <title>Comparative genomics and metabolic profiling of the genus Lysobacter.</title>
        <authorList>
            <person name="de Bruijn I."/>
            <person name="Cheng X."/>
            <person name="de Jager V."/>
            <person name="Exposito R.G."/>
            <person name="Watrous J."/>
            <person name="Patel N."/>
            <person name="Postma J."/>
            <person name="Dorrestein P.C."/>
            <person name="Kobayashi D."/>
            <person name="Raaijmakers J.M."/>
        </authorList>
    </citation>
    <scope>NUCLEOTIDE SEQUENCE [LARGE SCALE GENOMIC DNA]</scope>
    <source>
        <strain evidence="4 5">76</strain>
    </source>
</reference>
<dbReference type="InterPro" id="IPR050546">
    <property type="entry name" value="Glycosyl_Hydrlase_16"/>
</dbReference>
<dbReference type="Gene3D" id="2.60.120.200">
    <property type="match status" value="1"/>
</dbReference>
<name>A0A0S2FB19_LYSAN</name>
<evidence type="ECO:0000259" key="3">
    <source>
        <dbReference type="PROSITE" id="PS51762"/>
    </source>
</evidence>
<dbReference type="InterPro" id="IPR000757">
    <property type="entry name" value="Beta-glucanase-like"/>
</dbReference>